<dbReference type="InterPro" id="IPR016193">
    <property type="entry name" value="Cytidine_deaminase-like"/>
</dbReference>
<dbReference type="CDD" id="cd01285">
    <property type="entry name" value="nucleoside_deaminase"/>
    <property type="match status" value="1"/>
</dbReference>
<feature type="domain" description="CMP/dCMP-type deaminase" evidence="3">
    <location>
        <begin position="1"/>
        <end position="105"/>
    </location>
</feature>
<organism evidence="4 5">
    <name type="scientific">Oceanidesulfovibrio marinus</name>
    <dbReference type="NCBI Taxonomy" id="370038"/>
    <lineage>
        <taxon>Bacteria</taxon>
        <taxon>Pseudomonadati</taxon>
        <taxon>Thermodesulfobacteriota</taxon>
        <taxon>Desulfovibrionia</taxon>
        <taxon>Desulfovibrionales</taxon>
        <taxon>Desulfovibrionaceae</taxon>
        <taxon>Oceanidesulfovibrio</taxon>
    </lineage>
</organism>
<dbReference type="InterPro" id="IPR016192">
    <property type="entry name" value="APOBEC/CMP_deaminase_Zn-bd"/>
</dbReference>
<keyword evidence="5" id="KW-1185">Reference proteome</keyword>
<evidence type="ECO:0000256" key="1">
    <source>
        <dbReference type="ARBA" id="ARBA00022723"/>
    </source>
</evidence>
<proteinExistence type="predicted"/>
<evidence type="ECO:0000259" key="3">
    <source>
        <dbReference type="PROSITE" id="PS51747"/>
    </source>
</evidence>
<accession>A0ABX6NNU7</accession>
<dbReference type="EMBL" id="CP039543">
    <property type="protein sequence ID" value="QJT11367.1"/>
    <property type="molecule type" value="Genomic_DNA"/>
</dbReference>
<dbReference type="SUPFAM" id="SSF53927">
    <property type="entry name" value="Cytidine deaminase-like"/>
    <property type="match status" value="1"/>
</dbReference>
<evidence type="ECO:0000256" key="2">
    <source>
        <dbReference type="ARBA" id="ARBA00022833"/>
    </source>
</evidence>
<gene>
    <name evidence="4" type="ORF">E8L03_15335</name>
</gene>
<dbReference type="PROSITE" id="PS51747">
    <property type="entry name" value="CYT_DCMP_DEAMINASES_2"/>
    <property type="match status" value="1"/>
</dbReference>
<dbReference type="Gene3D" id="3.40.140.10">
    <property type="entry name" value="Cytidine Deaminase, domain 2"/>
    <property type="match status" value="1"/>
</dbReference>
<dbReference type="InterPro" id="IPR002125">
    <property type="entry name" value="CMP_dCMP_dom"/>
</dbReference>
<dbReference type="PANTHER" id="PTHR11079">
    <property type="entry name" value="CYTOSINE DEAMINASE FAMILY MEMBER"/>
    <property type="match status" value="1"/>
</dbReference>
<evidence type="ECO:0000313" key="5">
    <source>
        <dbReference type="Proteomes" id="UP000503251"/>
    </source>
</evidence>
<dbReference type="PROSITE" id="PS00903">
    <property type="entry name" value="CYT_DCMP_DEAMINASES_1"/>
    <property type="match status" value="1"/>
</dbReference>
<protein>
    <submittedName>
        <fullName evidence="4">Nucleoside deaminase</fullName>
    </submittedName>
</protein>
<name>A0ABX6NNU7_9BACT</name>
<dbReference type="Pfam" id="PF00383">
    <property type="entry name" value="dCMP_cyt_deam_1"/>
    <property type="match status" value="1"/>
</dbReference>
<evidence type="ECO:0000313" key="4">
    <source>
        <dbReference type="EMBL" id="QJT11367.1"/>
    </source>
</evidence>
<dbReference type="Proteomes" id="UP000503251">
    <property type="component" value="Chromosome"/>
</dbReference>
<reference evidence="4 5" key="1">
    <citation type="submission" date="2019-04" db="EMBL/GenBank/DDBJ databases">
        <title>Isolation and culture of sulfate reducing bacteria from the cold seep of the South China Sea.</title>
        <authorList>
            <person name="Sun C."/>
            <person name="Liu R."/>
        </authorList>
    </citation>
    <scope>NUCLEOTIDE SEQUENCE [LARGE SCALE GENOMIC DNA]</scope>
    <source>
        <strain evidence="4 5">CS1</strain>
    </source>
</reference>
<dbReference type="PANTHER" id="PTHR11079:SF161">
    <property type="entry name" value="CMP_DCMP-TYPE DEAMINASE DOMAIN-CONTAINING PROTEIN"/>
    <property type="match status" value="1"/>
</dbReference>
<keyword evidence="2" id="KW-0862">Zinc</keyword>
<sequence>MQRAIDLSKKSLACGGGPFGAVIVKNDEIVGEGMNCVVSKNDPTAHAEIVAIRMACERLATFNLSGSIIFTSCEPCPMCLSAIWWARIDKIYYGNTRHDAAGIGFDDADIYNEIAVENVKRRLPLLQLMHSESIKVFQEWAEIEKKHMY</sequence>
<keyword evidence="1" id="KW-0479">Metal-binding</keyword>